<dbReference type="InterPro" id="IPR019741">
    <property type="entry name" value="Galactokinase_CS"/>
</dbReference>
<dbReference type="InterPro" id="IPR020568">
    <property type="entry name" value="Ribosomal_Su5_D2-typ_SF"/>
</dbReference>
<evidence type="ECO:0000256" key="12">
    <source>
        <dbReference type="NCBIfam" id="TIGR00131"/>
    </source>
</evidence>
<feature type="domain" description="Galactokinase N-terminal" evidence="15">
    <location>
        <begin position="15"/>
        <end position="63"/>
    </location>
</feature>
<dbReference type="Gene3D" id="3.30.70.890">
    <property type="entry name" value="GHMP kinase, C-terminal domain"/>
    <property type="match status" value="1"/>
</dbReference>
<dbReference type="PIRSF" id="PIRSF000530">
    <property type="entry name" value="Galactokinase"/>
    <property type="match status" value="1"/>
</dbReference>
<feature type="site" description="Transition state stabilizer" evidence="11">
    <location>
        <position position="33"/>
    </location>
</feature>
<gene>
    <name evidence="11" type="primary">galK</name>
    <name evidence="16" type="ORF">GETHLI_01980</name>
</gene>
<dbReference type="NCBIfam" id="TIGR00131">
    <property type="entry name" value="gal_kin"/>
    <property type="match status" value="1"/>
</dbReference>
<evidence type="ECO:0000256" key="7">
    <source>
        <dbReference type="ARBA" id="ARBA00022840"/>
    </source>
</evidence>
<comment type="caution">
    <text evidence="16">The sequence shown here is derived from an EMBL/GenBank/DDBJ whole genome shotgun (WGS) entry which is preliminary data.</text>
</comment>
<keyword evidence="9 11" id="KW-0299">Galactose metabolism</keyword>
<dbReference type="EC" id="2.7.1.6" evidence="11 12"/>
<evidence type="ECO:0000256" key="9">
    <source>
        <dbReference type="ARBA" id="ARBA00023144"/>
    </source>
</evidence>
<dbReference type="InterPro" id="IPR006204">
    <property type="entry name" value="GHMP_kinase_N_dom"/>
</dbReference>
<keyword evidence="17" id="KW-1185">Reference proteome</keyword>
<feature type="active site" description="Proton acceptor" evidence="11">
    <location>
        <position position="176"/>
    </location>
</feature>
<evidence type="ECO:0000259" key="14">
    <source>
        <dbReference type="Pfam" id="PF08544"/>
    </source>
</evidence>
<comment type="pathway">
    <text evidence="11">Carbohydrate metabolism; galactose metabolism.</text>
</comment>
<dbReference type="Pfam" id="PF08544">
    <property type="entry name" value="GHMP_kinases_C"/>
    <property type="match status" value="1"/>
</dbReference>
<feature type="binding site" evidence="11">
    <location>
        <begin position="126"/>
        <end position="132"/>
    </location>
    <ligand>
        <name>ATP</name>
        <dbReference type="ChEBI" id="CHEBI:30616"/>
    </ligand>
</feature>
<dbReference type="EMBL" id="BSDE01000001">
    <property type="protein sequence ID" value="GLH71696.1"/>
    <property type="molecule type" value="Genomic_DNA"/>
</dbReference>
<feature type="binding site" evidence="11">
    <location>
        <position position="132"/>
    </location>
    <ligand>
        <name>Mg(2+)</name>
        <dbReference type="ChEBI" id="CHEBI:18420"/>
    </ligand>
</feature>
<keyword evidence="2 11" id="KW-0963">Cytoplasm</keyword>
<accession>A0ABQ5QBF9</accession>
<evidence type="ECO:0000256" key="4">
    <source>
        <dbReference type="ARBA" id="ARBA00022723"/>
    </source>
</evidence>
<dbReference type="InterPro" id="IPR006203">
    <property type="entry name" value="GHMP_knse_ATP-bd_CS"/>
</dbReference>
<feature type="binding site" evidence="11">
    <location>
        <position position="164"/>
    </location>
    <ligand>
        <name>Mg(2+)</name>
        <dbReference type="ChEBI" id="CHEBI:18420"/>
    </ligand>
</feature>
<protein>
    <recommendedName>
        <fullName evidence="11 12">Galactokinase</fullName>
        <ecNumber evidence="11 12">2.7.1.6</ecNumber>
    </recommendedName>
    <alternativeName>
        <fullName evidence="11">Galactose kinase</fullName>
    </alternativeName>
</protein>
<keyword evidence="6 11" id="KW-0418">Kinase</keyword>
<dbReference type="PANTHER" id="PTHR10457:SF7">
    <property type="entry name" value="GALACTOKINASE-RELATED"/>
    <property type="match status" value="1"/>
</dbReference>
<evidence type="ECO:0000256" key="6">
    <source>
        <dbReference type="ARBA" id="ARBA00022777"/>
    </source>
</evidence>
<dbReference type="Gene3D" id="3.30.230.10">
    <property type="match status" value="1"/>
</dbReference>
<dbReference type="InterPro" id="IPR019539">
    <property type="entry name" value="GalKase_N"/>
</dbReference>
<comment type="catalytic activity">
    <reaction evidence="11">
        <text>alpha-D-galactose + ATP = alpha-D-galactose 1-phosphate + ADP + H(+)</text>
        <dbReference type="Rhea" id="RHEA:13553"/>
        <dbReference type="ChEBI" id="CHEBI:15378"/>
        <dbReference type="ChEBI" id="CHEBI:28061"/>
        <dbReference type="ChEBI" id="CHEBI:30616"/>
        <dbReference type="ChEBI" id="CHEBI:58336"/>
        <dbReference type="ChEBI" id="CHEBI:456216"/>
        <dbReference type="EC" id="2.7.1.6"/>
    </reaction>
</comment>
<sequence>MMTTMAKVGAARIRESFLEHFGEPELIVRGPGRVNLIGEHTDYNLGFVLPAAVDKAIWLAMSPRADGRCRFHSVDLNESCEVDLKDLARSEHHWANYLLGVITEFLADGRSLGGVDCAFGGDVPIGSGMSSSAALECGFAFGLNELFDLGYDRLALARLGQRAENRYVGVACGIMDQFASLLGREGRLIRLDCRDLSFEYAPFERSDLRVVLCDSRVRRTLAGSEYNVRRTQCETGVALLAGQYPGVKSLRDVTPAMLQAHRKELNPVVFRRCDYVVRENGRVLEACEALGRSDFEAFGALMNASHDGLRDDYEVSCAELDILVNGARTIPGVLGSRMMGAGFGGCTISLVEEGALTDFSVCMADIYRKGLGTEPRIHECRLTGGTASVE</sequence>
<proteinExistence type="inferred from homology"/>
<keyword evidence="10 11" id="KW-0119">Carbohydrate metabolism</keyword>
<dbReference type="SUPFAM" id="SSF55060">
    <property type="entry name" value="GHMP Kinase, C-terminal domain"/>
    <property type="match status" value="1"/>
</dbReference>
<comment type="subcellular location">
    <subcellularLocation>
        <location evidence="11">Cytoplasm</location>
    </subcellularLocation>
</comment>
<evidence type="ECO:0000256" key="10">
    <source>
        <dbReference type="ARBA" id="ARBA00023277"/>
    </source>
</evidence>
<name>A0ABQ5QBF9_9BACT</name>
<evidence type="ECO:0000313" key="16">
    <source>
        <dbReference type="EMBL" id="GLH71696.1"/>
    </source>
</evidence>
<evidence type="ECO:0000259" key="15">
    <source>
        <dbReference type="Pfam" id="PF10509"/>
    </source>
</evidence>
<dbReference type="PROSITE" id="PS00106">
    <property type="entry name" value="GALACTOKINASE"/>
    <property type="match status" value="1"/>
</dbReference>
<dbReference type="InterPro" id="IPR006206">
    <property type="entry name" value="Mevalonate/galactokinase"/>
</dbReference>
<dbReference type="PRINTS" id="PR00959">
    <property type="entry name" value="MEVGALKINASE"/>
</dbReference>
<evidence type="ECO:0000256" key="1">
    <source>
        <dbReference type="ARBA" id="ARBA00006566"/>
    </source>
</evidence>
<dbReference type="PRINTS" id="PR00473">
    <property type="entry name" value="GALCTOKINASE"/>
</dbReference>
<dbReference type="Proteomes" id="UP001165069">
    <property type="component" value="Unassembled WGS sequence"/>
</dbReference>
<evidence type="ECO:0000259" key="13">
    <source>
        <dbReference type="Pfam" id="PF00288"/>
    </source>
</evidence>
<dbReference type="PANTHER" id="PTHR10457">
    <property type="entry name" value="MEVALONATE KINASE/GALACTOKINASE"/>
    <property type="match status" value="1"/>
</dbReference>
<dbReference type="InterPro" id="IPR013750">
    <property type="entry name" value="GHMP_kinase_C_dom"/>
</dbReference>
<dbReference type="PROSITE" id="PS00627">
    <property type="entry name" value="GHMP_KINASES_ATP"/>
    <property type="match status" value="1"/>
</dbReference>
<dbReference type="InterPro" id="IPR000705">
    <property type="entry name" value="Galactokinase"/>
</dbReference>
<comment type="function">
    <text evidence="11">Catalyzes the transfer of the gamma-phosphate of ATP to D-galactose to form alpha-D-galactose-1-phosphate (Gal-1-P).</text>
</comment>
<feature type="domain" description="GHMP kinase C-terminal" evidence="14">
    <location>
        <begin position="288"/>
        <end position="353"/>
    </location>
</feature>
<feature type="binding site" evidence="11">
    <location>
        <position position="73"/>
    </location>
    <ligand>
        <name>ATP</name>
        <dbReference type="ChEBI" id="CHEBI:30616"/>
    </ligand>
</feature>
<evidence type="ECO:0000256" key="11">
    <source>
        <dbReference type="HAMAP-Rule" id="MF_00246"/>
    </source>
</evidence>
<reference evidence="16 17" key="1">
    <citation type="journal article" date="2023" name="Antonie Van Leeuwenhoek">
        <title>Mesoterricola silvestris gen. nov., sp. nov., Mesoterricola sediminis sp. nov., Geothrix oryzae sp. nov., Geothrix edaphica sp. nov., Geothrix rubra sp. nov., and Geothrix limicola sp. nov., six novel members of Acidobacteriota isolated from soils.</title>
        <authorList>
            <person name="Itoh H."/>
            <person name="Sugisawa Y."/>
            <person name="Mise K."/>
            <person name="Xu Z."/>
            <person name="Kuniyasu M."/>
            <person name="Ushijima N."/>
            <person name="Kawano K."/>
            <person name="Kobayashi E."/>
            <person name="Shiratori Y."/>
            <person name="Masuda Y."/>
            <person name="Senoo K."/>
        </authorList>
    </citation>
    <scope>NUCLEOTIDE SEQUENCE [LARGE SCALE GENOMIC DNA]</scope>
    <source>
        <strain evidence="16 17">Red804</strain>
    </source>
</reference>
<dbReference type="SUPFAM" id="SSF54211">
    <property type="entry name" value="Ribosomal protein S5 domain 2-like"/>
    <property type="match status" value="1"/>
</dbReference>
<keyword evidence="4 11" id="KW-0479">Metal-binding</keyword>
<evidence type="ECO:0000313" key="17">
    <source>
        <dbReference type="Proteomes" id="UP001165069"/>
    </source>
</evidence>
<keyword evidence="5 11" id="KW-0547">Nucleotide-binding</keyword>
<keyword evidence="7 11" id="KW-0067">ATP-binding</keyword>
<dbReference type="Pfam" id="PF00288">
    <property type="entry name" value="GHMP_kinases_N"/>
    <property type="match status" value="1"/>
</dbReference>
<keyword evidence="8 11" id="KW-0460">Magnesium</keyword>
<feature type="binding site" evidence="11">
    <location>
        <begin position="39"/>
        <end position="42"/>
    </location>
    <ligand>
        <name>substrate</name>
    </ligand>
</feature>
<evidence type="ECO:0000256" key="8">
    <source>
        <dbReference type="ARBA" id="ARBA00022842"/>
    </source>
</evidence>
<feature type="binding site" evidence="11">
    <location>
        <position position="226"/>
    </location>
    <ligand>
        <name>substrate</name>
    </ligand>
</feature>
<evidence type="ECO:0000256" key="5">
    <source>
        <dbReference type="ARBA" id="ARBA00022741"/>
    </source>
</evidence>
<dbReference type="InterPro" id="IPR022963">
    <property type="entry name" value="Galactokinase_bac"/>
</dbReference>
<evidence type="ECO:0000256" key="2">
    <source>
        <dbReference type="ARBA" id="ARBA00022490"/>
    </source>
</evidence>
<organism evidence="16 17">
    <name type="scientific">Geothrix limicola</name>
    <dbReference type="NCBI Taxonomy" id="2927978"/>
    <lineage>
        <taxon>Bacteria</taxon>
        <taxon>Pseudomonadati</taxon>
        <taxon>Acidobacteriota</taxon>
        <taxon>Holophagae</taxon>
        <taxon>Holophagales</taxon>
        <taxon>Holophagaceae</taxon>
        <taxon>Geothrix</taxon>
    </lineage>
</organism>
<keyword evidence="3 11" id="KW-0808">Transferase</keyword>
<dbReference type="Pfam" id="PF10509">
    <property type="entry name" value="GalKase_gal_bdg"/>
    <property type="match status" value="1"/>
</dbReference>
<comment type="similarity">
    <text evidence="1 11">Belongs to the GHMP kinase family. GalK subfamily.</text>
</comment>
<dbReference type="HAMAP" id="MF_00246">
    <property type="entry name" value="Galactokinase"/>
    <property type="match status" value="1"/>
</dbReference>
<dbReference type="InterPro" id="IPR014721">
    <property type="entry name" value="Ribsml_uS5_D2-typ_fold_subgr"/>
</dbReference>
<evidence type="ECO:0000256" key="3">
    <source>
        <dbReference type="ARBA" id="ARBA00022679"/>
    </source>
</evidence>
<dbReference type="InterPro" id="IPR036554">
    <property type="entry name" value="GHMP_kinase_C_sf"/>
</dbReference>
<feature type="domain" description="GHMP kinase N-terminal" evidence="13">
    <location>
        <begin position="96"/>
        <end position="183"/>
    </location>
</feature>